<dbReference type="HOGENOM" id="CLU_158090_0_0_1"/>
<keyword evidence="3" id="KW-1185">Reference proteome</keyword>
<feature type="transmembrane region" description="Helical" evidence="1">
    <location>
        <begin position="94"/>
        <end position="115"/>
    </location>
</feature>
<dbReference type="AlphaFoldDB" id="G8YLK2"/>
<dbReference type="OMA" id="SWCGLKL"/>
<dbReference type="Proteomes" id="UP000005222">
    <property type="component" value="Chromosome F"/>
</dbReference>
<proteinExistence type="predicted"/>
<keyword evidence="1" id="KW-0812">Transmembrane</keyword>
<keyword evidence="1" id="KW-0472">Membrane</keyword>
<protein>
    <submittedName>
        <fullName evidence="2">Piso0_001730 protein</fullName>
    </submittedName>
</protein>
<dbReference type="STRING" id="559304.G8YLK2"/>
<dbReference type="PANTHER" id="PTHR39400:SF1">
    <property type="entry name" value="PIG-P DOMAIN-CONTAINING PROTEIN"/>
    <property type="match status" value="1"/>
</dbReference>
<keyword evidence="1" id="KW-1133">Transmembrane helix</keyword>
<dbReference type="Pfam" id="PF15159">
    <property type="entry name" value="PIG-Y"/>
    <property type="match status" value="1"/>
</dbReference>
<evidence type="ECO:0000313" key="2">
    <source>
        <dbReference type="EMBL" id="CCE88936.1"/>
    </source>
</evidence>
<organism evidence="2 3">
    <name type="scientific">Pichia sorbitophila (strain ATCC MYA-4447 / BCRC 22081 / CBS 7064 / NBRC 10061 / NRRL Y-12695)</name>
    <name type="common">Hybrid yeast</name>
    <dbReference type="NCBI Taxonomy" id="559304"/>
    <lineage>
        <taxon>Eukaryota</taxon>
        <taxon>Fungi</taxon>
        <taxon>Dikarya</taxon>
        <taxon>Ascomycota</taxon>
        <taxon>Saccharomycotina</taxon>
        <taxon>Pichiomycetes</taxon>
        <taxon>Debaryomycetaceae</taxon>
        <taxon>Millerozyma</taxon>
    </lineage>
</organism>
<feature type="transmembrane region" description="Helical" evidence="1">
    <location>
        <begin position="37"/>
        <end position="57"/>
    </location>
</feature>
<dbReference type="PANTHER" id="PTHR39400">
    <property type="entry name" value="YALI0E29227P"/>
    <property type="match status" value="1"/>
</dbReference>
<name>G8YLK2_PICSO</name>
<evidence type="ECO:0000256" key="1">
    <source>
        <dbReference type="SAM" id="Phobius"/>
    </source>
</evidence>
<dbReference type="eggNOG" id="ENOG502RGDA">
    <property type="taxonomic scope" value="Eukaryota"/>
</dbReference>
<gene>
    <name evidence="2" type="primary">Piso0_001730</name>
    <name evidence="2" type="ORF">GNLVRS01_PISO0F12809g</name>
</gene>
<sequence>MDAFEPLPLIRREEDTVFSGENEISEDCLNYKDLRRIGLSLIIGSFLVFIISVNSLFKTWRYIISPLKGESGDGALYNRLFKSFEVIDDYVLKIWSIYIMMWFWAGFSWLGLKLFRHSKGVQMD</sequence>
<accession>G8YLK2</accession>
<dbReference type="OrthoDB" id="2157498at2759"/>
<reference evidence="2 3" key="1">
    <citation type="journal article" date="2012" name="G3 (Bethesda)">
        <title>Pichia sorbitophila, an interspecies yeast hybrid reveals early steps of genome resolution following polyploidization.</title>
        <authorList>
            <person name="Leh Louis V."/>
            <person name="Despons L."/>
            <person name="Friedrich A."/>
            <person name="Martin T."/>
            <person name="Durrens P."/>
            <person name="Casaregola S."/>
            <person name="Neuveglise C."/>
            <person name="Fairhead C."/>
            <person name="Marck C."/>
            <person name="Cruz J.A."/>
            <person name="Straub M.L."/>
            <person name="Kugler V."/>
            <person name="Sacerdot C."/>
            <person name="Uzunov Z."/>
            <person name="Thierry A."/>
            <person name="Weiss S."/>
            <person name="Bleykasten C."/>
            <person name="De Montigny J."/>
            <person name="Jacques N."/>
            <person name="Jung P."/>
            <person name="Lemaire M."/>
            <person name="Mallet S."/>
            <person name="Morel G."/>
            <person name="Richard G.F."/>
            <person name="Sarkar A."/>
            <person name="Savel G."/>
            <person name="Schacherer J."/>
            <person name="Seret M.L."/>
            <person name="Talla E."/>
            <person name="Samson G."/>
            <person name="Jubin C."/>
            <person name="Poulain J."/>
            <person name="Vacherie B."/>
            <person name="Barbe V."/>
            <person name="Pelletier E."/>
            <person name="Sherman D.J."/>
            <person name="Westhof E."/>
            <person name="Weissenbach J."/>
            <person name="Baret P.V."/>
            <person name="Wincker P."/>
            <person name="Gaillardin C."/>
            <person name="Dujon B."/>
            <person name="Souciet J.L."/>
        </authorList>
    </citation>
    <scope>NUCLEOTIDE SEQUENCE [LARGE SCALE GENOMIC DNA]</scope>
    <source>
        <strain evidence="3">ATCC MYA-4447 / BCRC 22081 / CBS 7064 / NBRC 10061 / NRRL Y-12695</strain>
    </source>
</reference>
<evidence type="ECO:0000313" key="3">
    <source>
        <dbReference type="Proteomes" id="UP000005222"/>
    </source>
</evidence>
<dbReference type="InterPro" id="IPR029164">
    <property type="entry name" value="PIG-Y"/>
</dbReference>
<dbReference type="EMBL" id="FO082054">
    <property type="protein sequence ID" value="CCE88936.1"/>
    <property type="molecule type" value="Genomic_DNA"/>
</dbReference>
<dbReference type="InParanoid" id="G8YLK2"/>